<name>A0A9N8DMA0_9STRA</name>
<accession>A0A9N8DMA0</accession>
<evidence type="ECO:0000256" key="1">
    <source>
        <dbReference type="SAM" id="MobiDB-lite"/>
    </source>
</evidence>
<dbReference type="AlphaFoldDB" id="A0A9N8DMA0"/>
<gene>
    <name evidence="3" type="ORF">SEMRO_204_G085940.1</name>
</gene>
<evidence type="ECO:0000256" key="2">
    <source>
        <dbReference type="SAM" id="SignalP"/>
    </source>
</evidence>
<keyword evidence="2" id="KW-0732">Signal</keyword>
<feature type="region of interest" description="Disordered" evidence="1">
    <location>
        <begin position="40"/>
        <end position="80"/>
    </location>
</feature>
<feature type="chain" id="PRO_5040225151" evidence="2">
    <location>
        <begin position="24"/>
        <end position="80"/>
    </location>
</feature>
<dbReference type="Proteomes" id="UP001153069">
    <property type="component" value="Unassembled WGS sequence"/>
</dbReference>
<sequence>MDISDEFLPIVFIAVFFLGFCNAMNSSGPRVGVPASCSYRPSRDDDNGQASSHYVDGSIVWGGGPPDCDRGVDGGGGGNC</sequence>
<comment type="caution">
    <text evidence="3">The sequence shown here is derived from an EMBL/GenBank/DDBJ whole genome shotgun (WGS) entry which is preliminary data.</text>
</comment>
<dbReference type="EMBL" id="CAICTM010000203">
    <property type="protein sequence ID" value="CAB9504660.1"/>
    <property type="molecule type" value="Genomic_DNA"/>
</dbReference>
<reference evidence="3" key="1">
    <citation type="submission" date="2020-06" db="EMBL/GenBank/DDBJ databases">
        <authorList>
            <consortium name="Plant Systems Biology data submission"/>
        </authorList>
    </citation>
    <scope>NUCLEOTIDE SEQUENCE</scope>
    <source>
        <strain evidence="3">D6</strain>
    </source>
</reference>
<proteinExistence type="predicted"/>
<evidence type="ECO:0000313" key="3">
    <source>
        <dbReference type="EMBL" id="CAB9504660.1"/>
    </source>
</evidence>
<feature type="signal peptide" evidence="2">
    <location>
        <begin position="1"/>
        <end position="23"/>
    </location>
</feature>
<protein>
    <submittedName>
        <fullName evidence="3">Uncharacterized protein</fullName>
    </submittedName>
</protein>
<keyword evidence="4" id="KW-1185">Reference proteome</keyword>
<evidence type="ECO:0000313" key="4">
    <source>
        <dbReference type="Proteomes" id="UP001153069"/>
    </source>
</evidence>
<organism evidence="3 4">
    <name type="scientific">Seminavis robusta</name>
    <dbReference type="NCBI Taxonomy" id="568900"/>
    <lineage>
        <taxon>Eukaryota</taxon>
        <taxon>Sar</taxon>
        <taxon>Stramenopiles</taxon>
        <taxon>Ochrophyta</taxon>
        <taxon>Bacillariophyta</taxon>
        <taxon>Bacillariophyceae</taxon>
        <taxon>Bacillariophycidae</taxon>
        <taxon>Naviculales</taxon>
        <taxon>Naviculaceae</taxon>
        <taxon>Seminavis</taxon>
    </lineage>
</organism>